<feature type="transmembrane region" description="Helical" evidence="1">
    <location>
        <begin position="20"/>
        <end position="43"/>
    </location>
</feature>
<evidence type="ECO:0000313" key="3">
    <source>
        <dbReference type="Proteomes" id="UP000003027"/>
    </source>
</evidence>
<evidence type="ECO:0000256" key="1">
    <source>
        <dbReference type="SAM" id="Phobius"/>
    </source>
</evidence>
<dbReference type="EMBL" id="AALD02000001">
    <property type="protein sequence ID" value="EEQ12506.1"/>
    <property type="molecule type" value="Genomic_DNA"/>
</dbReference>
<protein>
    <submittedName>
        <fullName evidence="2">Uncharacterized protein</fullName>
    </submittedName>
</protein>
<comment type="caution">
    <text evidence="2">The sequence shown here is derived from an EMBL/GenBank/DDBJ whole genome shotgun (WGS) entry which is preliminary data.</text>
</comment>
<keyword evidence="1" id="KW-0812">Transmembrane</keyword>
<evidence type="ECO:0000313" key="2">
    <source>
        <dbReference type="EMBL" id="EEQ12506.1"/>
    </source>
</evidence>
<keyword evidence="3" id="KW-1185">Reference proteome</keyword>
<name>A0ABP2EKZ0_YERMW</name>
<gene>
    <name evidence="2" type="ORF">ymoll0001_11770</name>
</gene>
<organism evidence="2 3">
    <name type="scientific">Yersinia mollaretii (strain ATCC 43969 / DSM 18520 / CIP 103324 / CNY 7263 / WAIP 204)</name>
    <dbReference type="NCBI Taxonomy" id="349967"/>
    <lineage>
        <taxon>Bacteria</taxon>
        <taxon>Pseudomonadati</taxon>
        <taxon>Pseudomonadota</taxon>
        <taxon>Gammaproteobacteria</taxon>
        <taxon>Enterobacterales</taxon>
        <taxon>Yersiniaceae</taxon>
        <taxon>Yersinia</taxon>
    </lineage>
</organism>
<accession>A0ABP2EKZ0</accession>
<dbReference type="Proteomes" id="UP000003027">
    <property type="component" value="Unassembled WGS sequence"/>
</dbReference>
<proteinExistence type="predicted"/>
<reference evidence="2" key="1">
    <citation type="submission" date="2008-12" db="EMBL/GenBank/DDBJ databases">
        <title>Annotation of the Yersinia mollaretii ATCC 43969 genome.</title>
        <authorList>
            <person name="Read T.D."/>
            <person name="Akmal A."/>
            <person name="Bishop-Lilly K."/>
            <person name="Chen P.E."/>
            <person name="Cook C."/>
            <person name="Kiley M.P."/>
            <person name="Lentz S."/>
            <person name="Mateczun A."/>
            <person name="Nagarajan N."/>
            <person name="Nolan N."/>
            <person name="Osborne B.I."/>
            <person name="Pop M."/>
            <person name="Sozhamannan S."/>
            <person name="Stewart A.C."/>
            <person name="Sulakvelidze A."/>
            <person name="Thomason B."/>
            <person name="Willner K."/>
            <person name="Zwick M.E."/>
        </authorList>
    </citation>
    <scope>NUCLEOTIDE SEQUENCE [LARGE SCALE GENOMIC DNA]</scope>
    <source>
        <strain evidence="2">ATCC 43969</strain>
    </source>
</reference>
<sequence length="48" mass="5741">MSRLKQEHEANLRDVSQTWLLHFAITVKFITMLIADRSVMFFIKMSQK</sequence>
<keyword evidence="1" id="KW-0472">Membrane</keyword>
<keyword evidence="1" id="KW-1133">Transmembrane helix</keyword>